<dbReference type="EMBL" id="HBUE01189453">
    <property type="protein sequence ID" value="CAG6524382.1"/>
    <property type="molecule type" value="Transcribed_RNA"/>
</dbReference>
<organism evidence="2">
    <name type="scientific">Culex pipiens</name>
    <name type="common">House mosquito</name>
    <dbReference type="NCBI Taxonomy" id="7175"/>
    <lineage>
        <taxon>Eukaryota</taxon>
        <taxon>Metazoa</taxon>
        <taxon>Ecdysozoa</taxon>
        <taxon>Arthropoda</taxon>
        <taxon>Hexapoda</taxon>
        <taxon>Insecta</taxon>
        <taxon>Pterygota</taxon>
        <taxon>Neoptera</taxon>
        <taxon>Endopterygota</taxon>
        <taxon>Diptera</taxon>
        <taxon>Nematocera</taxon>
        <taxon>Culicoidea</taxon>
        <taxon>Culicidae</taxon>
        <taxon>Culicinae</taxon>
        <taxon>Culicini</taxon>
        <taxon>Culex</taxon>
        <taxon>Culex</taxon>
    </lineage>
</organism>
<evidence type="ECO:0000313" key="2">
    <source>
        <dbReference type="EMBL" id="CAG6524382.1"/>
    </source>
</evidence>
<feature type="compositionally biased region" description="Basic and acidic residues" evidence="1">
    <location>
        <begin position="37"/>
        <end position="53"/>
    </location>
</feature>
<reference evidence="2" key="1">
    <citation type="submission" date="2021-05" db="EMBL/GenBank/DDBJ databases">
        <authorList>
            <person name="Alioto T."/>
            <person name="Alioto T."/>
            <person name="Gomez Garrido J."/>
        </authorList>
    </citation>
    <scope>NUCLEOTIDE SEQUENCE</scope>
</reference>
<sequence>MCHQSDLQSGFEGVFQIHDPTALPVDGNSWPPRSHLRHDAEPQQPGHLHDQTGRLRGAGNQSAERQSQNHGHGRDSSFGVRRGENDPHPALRRRQPANLRGPLGKHRLLAFAGNSTHRKPVPNRKLLQVAQVEEGQQAERQQPGRWQRWRRFCPSVPN</sequence>
<accession>A0A8D8GVH7</accession>
<feature type="compositionally biased region" description="Polar residues" evidence="1">
    <location>
        <begin position="59"/>
        <end position="70"/>
    </location>
</feature>
<dbReference type="AlphaFoldDB" id="A0A8D8GVH7"/>
<feature type="region of interest" description="Disordered" evidence="1">
    <location>
        <begin position="19"/>
        <end position="104"/>
    </location>
</feature>
<name>A0A8D8GVH7_CULPI</name>
<proteinExistence type="predicted"/>
<protein>
    <submittedName>
        <fullName evidence="2">(northern house mosquito) hypothetical protein</fullName>
    </submittedName>
</protein>
<evidence type="ECO:0000256" key="1">
    <source>
        <dbReference type="SAM" id="MobiDB-lite"/>
    </source>
</evidence>
<dbReference type="EMBL" id="HBUE01295261">
    <property type="protein sequence ID" value="CAG6576063.1"/>
    <property type="molecule type" value="Transcribed_RNA"/>
</dbReference>